<evidence type="ECO:0000256" key="3">
    <source>
        <dbReference type="ARBA" id="ARBA00022723"/>
    </source>
</evidence>
<feature type="domain" description="Cytochrome c" evidence="9">
    <location>
        <begin position="84"/>
        <end position="280"/>
    </location>
</feature>
<dbReference type="EMBL" id="VIKS01000001">
    <property type="protein sequence ID" value="TQV89374.1"/>
    <property type="molecule type" value="Genomic_DNA"/>
</dbReference>
<evidence type="ECO:0000313" key="11">
    <source>
        <dbReference type="Proteomes" id="UP000315439"/>
    </source>
</evidence>
<name>A0A545UIS4_9GAMM</name>
<comment type="caution">
    <text evidence="10">The sequence shown here is derived from an EMBL/GenBank/DDBJ whole genome shotgun (WGS) entry which is preliminary data.</text>
</comment>
<keyword evidence="6 7" id="KW-0408">Iron</keyword>
<dbReference type="PANTHER" id="PTHR30600">
    <property type="entry name" value="CYTOCHROME C PEROXIDASE-RELATED"/>
    <property type="match status" value="1"/>
</dbReference>
<sequence length="522" mass="56110">MKAKSLISKSSNVFFVLGVSLILSACSGSSTEEPTEVAEIDDPVVVNPPAEMSELDQQLTGIIAANNLTGDPTTNRDLPSVNDPIVQLGKRLFFTKSLGGNQDAACVSCHHPALGGGDDISLPVGIDAANPDLIGVGRTNGGVPTVPRNSPTVFNAGLWDSGMFWDSRVESLGKQVNQNGAASGIRTPDSNFGVADPDAGSTLPAAQARFPVTSVDEMKSEDFEGGSTNQAIRDHLAARIGDYGIGSGELTTNSWLAAFQEAFQSEEIADDLITYDRIAHALGEYERSMVFVNNPWKSYVEGDLTALTDQQKQGAILFFTPANQGGAGCVNCHNGDKFTDERHHVIAFPQFGPGKGDAQNDDFGRERETGNQNERYHFRTPSLLNVTVTAPYGHSGAYATLAQVIQHYNNPGGSVDDFFDDSEWCDMPQFAAIPNCQGLFPDSENNSQEALNKLLAERAAGSSLFLNTNINRNERDQIEAFLNALTDPCVTNRECLSAWIPEESEALDDNQIQAVDQNGNLL</sequence>
<feature type="domain" description="Cytochrome c" evidence="9">
    <location>
        <begin position="309"/>
        <end position="486"/>
    </location>
</feature>
<evidence type="ECO:0000256" key="1">
    <source>
        <dbReference type="ARBA" id="ARBA00004196"/>
    </source>
</evidence>
<keyword evidence="11" id="KW-1185">Reference proteome</keyword>
<dbReference type="InterPro" id="IPR051395">
    <property type="entry name" value="Cytochrome_c_Peroxidase/MauG"/>
</dbReference>
<keyword evidence="10" id="KW-0575">Peroxidase</keyword>
<dbReference type="SUPFAM" id="SSF46626">
    <property type="entry name" value="Cytochrome c"/>
    <property type="match status" value="2"/>
</dbReference>
<dbReference type="InterPro" id="IPR004852">
    <property type="entry name" value="Di-haem_cyt_c_peroxidsae"/>
</dbReference>
<dbReference type="InterPro" id="IPR036909">
    <property type="entry name" value="Cyt_c-like_dom_sf"/>
</dbReference>
<feature type="chain" id="PRO_5021706271" evidence="8">
    <location>
        <begin position="26"/>
        <end position="522"/>
    </location>
</feature>
<dbReference type="PANTHER" id="PTHR30600:SF10">
    <property type="entry name" value="BLL6722 PROTEIN"/>
    <property type="match status" value="1"/>
</dbReference>
<dbReference type="Proteomes" id="UP000315439">
    <property type="component" value="Unassembled WGS sequence"/>
</dbReference>
<dbReference type="GO" id="GO:0009055">
    <property type="term" value="F:electron transfer activity"/>
    <property type="evidence" value="ECO:0007669"/>
    <property type="project" value="InterPro"/>
</dbReference>
<comment type="subcellular location">
    <subcellularLocation>
        <location evidence="1">Cell envelope</location>
    </subcellularLocation>
</comment>
<evidence type="ECO:0000256" key="4">
    <source>
        <dbReference type="ARBA" id="ARBA00022729"/>
    </source>
</evidence>
<accession>A0A545UIS4</accession>
<evidence type="ECO:0000256" key="6">
    <source>
        <dbReference type="ARBA" id="ARBA00023004"/>
    </source>
</evidence>
<dbReference type="GO" id="GO:0030313">
    <property type="term" value="C:cell envelope"/>
    <property type="evidence" value="ECO:0007669"/>
    <property type="project" value="UniProtKB-SubCell"/>
</dbReference>
<dbReference type="AlphaFoldDB" id="A0A545UIS4"/>
<feature type="signal peptide" evidence="8">
    <location>
        <begin position="1"/>
        <end position="25"/>
    </location>
</feature>
<gene>
    <name evidence="10" type="ORF">FLL46_00380</name>
</gene>
<keyword evidence="3 7" id="KW-0479">Metal-binding</keyword>
<keyword evidence="5" id="KW-0560">Oxidoreductase</keyword>
<evidence type="ECO:0000256" key="5">
    <source>
        <dbReference type="ARBA" id="ARBA00023002"/>
    </source>
</evidence>
<evidence type="ECO:0000259" key="9">
    <source>
        <dbReference type="PROSITE" id="PS51007"/>
    </source>
</evidence>
<evidence type="ECO:0000256" key="2">
    <source>
        <dbReference type="ARBA" id="ARBA00022617"/>
    </source>
</evidence>
<dbReference type="RefSeq" id="WP_142891438.1">
    <property type="nucleotide sequence ID" value="NZ_ML660160.1"/>
</dbReference>
<dbReference type="PROSITE" id="PS51257">
    <property type="entry name" value="PROKAR_LIPOPROTEIN"/>
    <property type="match status" value="1"/>
</dbReference>
<evidence type="ECO:0000256" key="8">
    <source>
        <dbReference type="SAM" id="SignalP"/>
    </source>
</evidence>
<organism evidence="10 11">
    <name type="scientific">Aliikangiella coralliicola</name>
    <dbReference type="NCBI Taxonomy" id="2592383"/>
    <lineage>
        <taxon>Bacteria</taxon>
        <taxon>Pseudomonadati</taxon>
        <taxon>Pseudomonadota</taxon>
        <taxon>Gammaproteobacteria</taxon>
        <taxon>Oceanospirillales</taxon>
        <taxon>Pleioneaceae</taxon>
        <taxon>Aliikangiella</taxon>
    </lineage>
</organism>
<reference evidence="10 11" key="1">
    <citation type="submission" date="2019-07" db="EMBL/GenBank/DDBJ databases">
        <title>Draft genome for Aliikangiella sp. M105.</title>
        <authorList>
            <person name="Wang G."/>
        </authorList>
    </citation>
    <scope>NUCLEOTIDE SEQUENCE [LARGE SCALE GENOMIC DNA]</scope>
    <source>
        <strain evidence="10 11">M105</strain>
    </source>
</reference>
<keyword evidence="2 7" id="KW-0349">Heme</keyword>
<protein>
    <submittedName>
        <fullName evidence="10">Cytochrome C peroxidase</fullName>
    </submittedName>
</protein>
<dbReference type="GO" id="GO:0004130">
    <property type="term" value="F:cytochrome-c peroxidase activity"/>
    <property type="evidence" value="ECO:0007669"/>
    <property type="project" value="TreeGrafter"/>
</dbReference>
<keyword evidence="4 8" id="KW-0732">Signal</keyword>
<dbReference type="GO" id="GO:0046872">
    <property type="term" value="F:metal ion binding"/>
    <property type="evidence" value="ECO:0007669"/>
    <property type="project" value="UniProtKB-KW"/>
</dbReference>
<dbReference type="Gene3D" id="1.10.760.10">
    <property type="entry name" value="Cytochrome c-like domain"/>
    <property type="match status" value="2"/>
</dbReference>
<evidence type="ECO:0000313" key="10">
    <source>
        <dbReference type="EMBL" id="TQV89374.1"/>
    </source>
</evidence>
<dbReference type="InterPro" id="IPR009056">
    <property type="entry name" value="Cyt_c-like_dom"/>
</dbReference>
<dbReference type="GO" id="GO:0020037">
    <property type="term" value="F:heme binding"/>
    <property type="evidence" value="ECO:0007669"/>
    <property type="project" value="InterPro"/>
</dbReference>
<evidence type="ECO:0000256" key="7">
    <source>
        <dbReference type="PROSITE-ProRule" id="PRU00433"/>
    </source>
</evidence>
<dbReference type="OrthoDB" id="100785at2"/>
<proteinExistence type="predicted"/>
<dbReference type="PROSITE" id="PS51007">
    <property type="entry name" value="CYTC"/>
    <property type="match status" value="2"/>
</dbReference>
<dbReference type="Pfam" id="PF03150">
    <property type="entry name" value="CCP_MauG"/>
    <property type="match status" value="1"/>
</dbReference>